<dbReference type="PANTHER" id="PTHR16128">
    <property type="entry name" value="FAD/NAD(P)-BINDING OXIDOREDUCTASE FAMILY PROTEIN"/>
    <property type="match status" value="1"/>
</dbReference>
<sequence length="323" mass="34672">MTDVLILGAGLAGLAAARDLAAAGGRVQVLDKSRGVAGRAATKRFGALRLDHGARFFTARQPRTLALVKEGLEAGWLSEWTRQLPTWQAGQISTPEGGHPRYVGRSGMSEIGKALAAGLDVQTGTQITRLEHGESGWRLTSADGRIFEGRTLLLNAPAPQLSVLLAGLPNAPDTAALDAVTLRPCWAVGVALEADLEADWPALNVKAHPALEWIAREHTKRPGPPALMLHARAAWSEQHLEDPPEQVQAKLIAAAREIAGDFGVSASFAHRWRYATPDQRFSAACGWLPELRLGWCGDWCQSDEHGPRLEAALLSGWALAQQV</sequence>
<proteinExistence type="predicted"/>
<evidence type="ECO:0000313" key="2">
    <source>
        <dbReference type="EMBL" id="UWX64313.1"/>
    </source>
</evidence>
<dbReference type="EMBL" id="CP104213">
    <property type="protein sequence ID" value="UWX64313.1"/>
    <property type="molecule type" value="Genomic_DNA"/>
</dbReference>
<protein>
    <submittedName>
        <fullName evidence="2">FAD-dependent oxidoreductase</fullName>
    </submittedName>
</protein>
<evidence type="ECO:0000259" key="1">
    <source>
        <dbReference type="Pfam" id="PF01593"/>
    </source>
</evidence>
<dbReference type="InterPro" id="IPR036188">
    <property type="entry name" value="FAD/NAD-bd_sf"/>
</dbReference>
<dbReference type="RefSeq" id="WP_260560588.1">
    <property type="nucleotide sequence ID" value="NZ_BAABEC010000077.1"/>
</dbReference>
<dbReference type="Gene3D" id="3.50.50.60">
    <property type="entry name" value="FAD/NAD(P)-binding domain"/>
    <property type="match status" value="1"/>
</dbReference>
<gene>
    <name evidence="2" type="ORF">N0D28_01155</name>
</gene>
<dbReference type="Pfam" id="PF01593">
    <property type="entry name" value="Amino_oxidase"/>
    <property type="match status" value="1"/>
</dbReference>
<dbReference type="SUPFAM" id="SSF51905">
    <property type="entry name" value="FAD/NAD(P)-binding domain"/>
    <property type="match status" value="1"/>
</dbReference>
<evidence type="ECO:0000313" key="3">
    <source>
        <dbReference type="Proteomes" id="UP001060261"/>
    </source>
</evidence>
<accession>A0ABY5YKL4</accession>
<dbReference type="Gene3D" id="3.90.660.10">
    <property type="match status" value="1"/>
</dbReference>
<dbReference type="Pfam" id="PF13450">
    <property type="entry name" value="NAD_binding_8"/>
    <property type="match status" value="1"/>
</dbReference>
<feature type="domain" description="Amine oxidase" evidence="1">
    <location>
        <begin position="98"/>
        <end position="323"/>
    </location>
</feature>
<keyword evidence="3" id="KW-1185">Reference proteome</keyword>
<dbReference type="InterPro" id="IPR002937">
    <property type="entry name" value="Amino_oxidase"/>
</dbReference>
<dbReference type="Proteomes" id="UP001060261">
    <property type="component" value="Chromosome"/>
</dbReference>
<dbReference type="PANTHER" id="PTHR16128:SF5">
    <property type="entry name" value="FAD_NAD(P)-BINDING OXIDOREDUCTASE FAMILY PROTEIN"/>
    <property type="match status" value="1"/>
</dbReference>
<organism evidence="2 3">
    <name type="scientific">Deinococcus rubellus</name>
    <dbReference type="NCBI Taxonomy" id="1889240"/>
    <lineage>
        <taxon>Bacteria</taxon>
        <taxon>Thermotogati</taxon>
        <taxon>Deinococcota</taxon>
        <taxon>Deinococci</taxon>
        <taxon>Deinococcales</taxon>
        <taxon>Deinococcaceae</taxon>
        <taxon>Deinococcus</taxon>
    </lineage>
</organism>
<name>A0ABY5YKL4_9DEIO</name>
<reference evidence="2" key="1">
    <citation type="submission" date="2022-09" db="EMBL/GenBank/DDBJ databases">
        <title>genome sequence of Deinococcus rubellus.</title>
        <authorList>
            <person name="Srinivasan S."/>
        </authorList>
    </citation>
    <scope>NUCLEOTIDE SEQUENCE</scope>
    <source>
        <strain evidence="2">Ant6</strain>
    </source>
</reference>